<reference evidence="4 5" key="1">
    <citation type="submission" date="2024-10" db="EMBL/GenBank/DDBJ databases">
        <authorList>
            <person name="Riesco R."/>
        </authorList>
    </citation>
    <scope>NUCLEOTIDE SEQUENCE [LARGE SCALE GENOMIC DNA]</scope>
    <source>
        <strain evidence="2 4">NCIMB 15449</strain>
        <strain evidence="3 5">NCIMB 15450</strain>
    </source>
</reference>
<dbReference type="Proteomes" id="UP001609219">
    <property type="component" value="Unassembled WGS sequence"/>
</dbReference>
<comment type="caution">
    <text evidence="2">The sequence shown here is derived from an EMBL/GenBank/DDBJ whole genome shotgun (WGS) entry which is preliminary data.</text>
</comment>
<evidence type="ECO:0000313" key="3">
    <source>
        <dbReference type="EMBL" id="MFH5232954.1"/>
    </source>
</evidence>
<organism evidence="2 4">
    <name type="scientific">Antrihabitans spumae</name>
    <dbReference type="NCBI Taxonomy" id="3373370"/>
    <lineage>
        <taxon>Bacteria</taxon>
        <taxon>Bacillati</taxon>
        <taxon>Actinomycetota</taxon>
        <taxon>Actinomycetes</taxon>
        <taxon>Mycobacteriales</taxon>
        <taxon>Nocardiaceae</taxon>
        <taxon>Antrihabitans</taxon>
    </lineage>
</organism>
<evidence type="ECO:0000256" key="1">
    <source>
        <dbReference type="SAM" id="Phobius"/>
    </source>
</evidence>
<evidence type="ECO:0000313" key="2">
    <source>
        <dbReference type="EMBL" id="MFH5208096.1"/>
    </source>
</evidence>
<dbReference type="RefSeq" id="WP_395113526.1">
    <property type="nucleotide sequence ID" value="NZ_JBIMSN010000181.1"/>
</dbReference>
<name>A0ABW7JLW3_9NOCA</name>
<dbReference type="EMBL" id="JBIMSN010000181">
    <property type="protein sequence ID" value="MFH5232954.1"/>
    <property type="molecule type" value="Genomic_DNA"/>
</dbReference>
<accession>A0ABW7JLW3</accession>
<sequence length="70" mass="7634">MTTRITSLAKIFIAALLAVSKKIDQIGNGEAIRKETIGYLVTVAGLVAIAILFMHATKTSDPQVYLIWML</sequence>
<keyword evidence="1" id="KW-0472">Membrane</keyword>
<keyword evidence="1" id="KW-0812">Transmembrane</keyword>
<evidence type="ECO:0000313" key="4">
    <source>
        <dbReference type="Proteomes" id="UP001609175"/>
    </source>
</evidence>
<proteinExistence type="predicted"/>
<keyword evidence="1" id="KW-1133">Transmembrane helix</keyword>
<gene>
    <name evidence="2" type="ORF">ACHIPZ_07705</name>
    <name evidence="3" type="ORF">ACHIRB_30965</name>
</gene>
<dbReference type="EMBL" id="JBIMSO010000035">
    <property type="protein sequence ID" value="MFH5208096.1"/>
    <property type="molecule type" value="Genomic_DNA"/>
</dbReference>
<protein>
    <submittedName>
        <fullName evidence="2">Uncharacterized protein</fullName>
    </submittedName>
</protein>
<keyword evidence="5" id="KW-1185">Reference proteome</keyword>
<evidence type="ECO:0000313" key="5">
    <source>
        <dbReference type="Proteomes" id="UP001609219"/>
    </source>
</evidence>
<feature type="transmembrane region" description="Helical" evidence="1">
    <location>
        <begin position="36"/>
        <end position="56"/>
    </location>
</feature>
<dbReference type="Proteomes" id="UP001609175">
    <property type="component" value="Unassembled WGS sequence"/>
</dbReference>